<protein>
    <submittedName>
        <fullName evidence="2">Flocculation FLO11</fullName>
    </submittedName>
</protein>
<dbReference type="AlphaFoldDB" id="A0A498NJ49"/>
<gene>
    <name evidence="2" type="ORF">ROHU_016577</name>
</gene>
<keyword evidence="3" id="KW-1185">Reference proteome</keyword>
<feature type="region of interest" description="Disordered" evidence="1">
    <location>
        <begin position="90"/>
        <end position="111"/>
    </location>
</feature>
<feature type="compositionally biased region" description="Basic and acidic residues" evidence="1">
    <location>
        <begin position="591"/>
        <end position="601"/>
    </location>
</feature>
<proteinExistence type="predicted"/>
<dbReference type="Proteomes" id="UP000290572">
    <property type="component" value="Unassembled WGS sequence"/>
</dbReference>
<evidence type="ECO:0000313" key="2">
    <source>
        <dbReference type="EMBL" id="RXN31942.1"/>
    </source>
</evidence>
<feature type="region of interest" description="Disordered" evidence="1">
    <location>
        <begin position="977"/>
        <end position="1009"/>
    </location>
</feature>
<organism evidence="2 3">
    <name type="scientific">Labeo rohita</name>
    <name type="common">Indian major carp</name>
    <name type="synonym">Cyprinus rohita</name>
    <dbReference type="NCBI Taxonomy" id="84645"/>
    <lineage>
        <taxon>Eukaryota</taxon>
        <taxon>Metazoa</taxon>
        <taxon>Chordata</taxon>
        <taxon>Craniata</taxon>
        <taxon>Vertebrata</taxon>
        <taxon>Euteleostomi</taxon>
        <taxon>Actinopterygii</taxon>
        <taxon>Neopterygii</taxon>
        <taxon>Teleostei</taxon>
        <taxon>Ostariophysi</taxon>
        <taxon>Cypriniformes</taxon>
        <taxon>Cyprinidae</taxon>
        <taxon>Labeoninae</taxon>
        <taxon>Labeonini</taxon>
        <taxon>Labeo</taxon>
    </lineage>
</organism>
<dbReference type="EMBL" id="QBIY01011430">
    <property type="protein sequence ID" value="RXN31942.1"/>
    <property type="molecule type" value="Genomic_DNA"/>
</dbReference>
<comment type="caution">
    <text evidence="2">The sequence shown here is derived from an EMBL/GenBank/DDBJ whole genome shotgun (WGS) entry which is preliminary data.</text>
</comment>
<feature type="compositionally biased region" description="Basic and acidic residues" evidence="1">
    <location>
        <begin position="96"/>
        <end position="111"/>
    </location>
</feature>
<feature type="region of interest" description="Disordered" evidence="1">
    <location>
        <begin position="745"/>
        <end position="791"/>
    </location>
</feature>
<accession>A0A498NJ49</accession>
<sequence>MVGGAWRLEWAGLFRSKCQHKPSTATCLQNLSEYNGSTGKPKTWMASGTRTSRDIYDFNKQTEISSPTSFPSQSKLSHRELTDYIGEVRNLSVPTERQRSDKGRYPERDRYSQHKGWESTWPINYRGMRENFGTNIHNELQAYVDCYHQTLSKQTPRFEAGEWRSARCASDMENVLGYSQWVSAETDEKFQPTALTSQKKDKTDLSNREGEHWLKWSPWNLRNTECVFPVGSFRQPPSYMAPPAYSSPKDGDKLAGIPKVTAEVSVEHFESRKNNFTDSTEIHHDPSSNYGYYLQKNNQNTESYHSDITSLEALDTSSVMQYTTMNTKLPSAQAQLQYREPSHMTYPDITRQKQTKLARRKGGETVFCLVSRMGEVSGLSSSPEEPLKSQVLPLLTDCKPEDKTITTEQTNSPQRNDDSRQNQDVYLKKDKAVRQLEGSLMLGEYGHTPIDQRSSSVQDMDNVIKPDEHKEELQSHVQRIESDWLDQESPMQTDGHEKPITEKFPLWKEPKYQHHSTGMTEQRNEQSQGINNESKVTNTEERNNSTNDQQHSLVLIDATCVVVKVELVVLPEKEHVQYVCLTEEGLLPSTRERTDVQKQHSNEISSQETPENNTLDERVERIFGIPHEYPRTSIQTHESISEEHNSSCEHYTVNPIKQFEESTSEAATIDDRQLQENKLMVGHNLSGTTLENNEGVEEMLNIMKVEDETTAQEPEAVHEDFKLESNFTSEDSGVQNEKTTIHMNQSTEQGNGPILDDSVVNHSTQKDNENHQKDTSKDLTKDTSTEDNISDETDDKRALVLDCSTPCLKKSAENYIREFEDGIHKVFLPSPLGFSTLRRSSSSPHLSFTSASNTLDGSNVSAAAVVSHTENEPLLFPSFTNTESTQHSCSPSVQSSCTSTLPSPSSTPVPDVPSDVLLCTSSPPEQKQKIQHAKSLWDVVNRIRKHTAPDSETEEEDMVEFGEQTESVDTDLIHERLNKEEEGELEDNTLENSMKTNDVSTPVAEKHCM</sequence>
<feature type="compositionally biased region" description="Basic and acidic residues" evidence="1">
    <location>
        <begin position="415"/>
        <end position="427"/>
    </location>
</feature>
<evidence type="ECO:0000313" key="3">
    <source>
        <dbReference type="Proteomes" id="UP000290572"/>
    </source>
</evidence>
<feature type="compositionally biased region" description="Polar residues" evidence="1">
    <location>
        <begin position="602"/>
        <end position="612"/>
    </location>
</feature>
<feature type="region of interest" description="Disordered" evidence="1">
    <location>
        <begin position="377"/>
        <end position="427"/>
    </location>
</feature>
<evidence type="ECO:0000256" key="1">
    <source>
        <dbReference type="SAM" id="MobiDB-lite"/>
    </source>
</evidence>
<feature type="compositionally biased region" description="Basic and acidic residues" evidence="1">
    <location>
        <begin position="764"/>
        <end position="784"/>
    </location>
</feature>
<feature type="region of interest" description="Disordered" evidence="1">
    <location>
        <begin position="591"/>
        <end position="612"/>
    </location>
</feature>
<reference evidence="2 3" key="1">
    <citation type="submission" date="2018-03" db="EMBL/GenBank/DDBJ databases">
        <title>Draft genome sequence of Rohu Carp (Labeo rohita).</title>
        <authorList>
            <person name="Das P."/>
            <person name="Kushwaha B."/>
            <person name="Joshi C.G."/>
            <person name="Kumar D."/>
            <person name="Nagpure N.S."/>
            <person name="Sahoo L."/>
            <person name="Das S.P."/>
            <person name="Bit A."/>
            <person name="Patnaik S."/>
            <person name="Meher P.K."/>
            <person name="Jayasankar P."/>
            <person name="Koringa P.G."/>
            <person name="Patel N.V."/>
            <person name="Hinsu A.T."/>
            <person name="Kumar R."/>
            <person name="Pandey M."/>
            <person name="Agarwal S."/>
            <person name="Srivastava S."/>
            <person name="Singh M."/>
            <person name="Iquebal M.A."/>
            <person name="Jaiswal S."/>
            <person name="Angadi U.B."/>
            <person name="Kumar N."/>
            <person name="Raza M."/>
            <person name="Shah T.M."/>
            <person name="Rai A."/>
            <person name="Jena J.K."/>
        </authorList>
    </citation>
    <scope>NUCLEOTIDE SEQUENCE [LARGE SCALE GENOMIC DNA]</scope>
    <source>
        <strain evidence="2">DASCIFA01</strain>
        <tissue evidence="2">Testis</tissue>
    </source>
</reference>
<name>A0A498NJ49_LABRO</name>